<evidence type="ECO:0000313" key="6">
    <source>
        <dbReference type="Proteomes" id="UP001067235"/>
    </source>
</evidence>
<evidence type="ECO:0000259" key="4">
    <source>
        <dbReference type="Pfam" id="PF01425"/>
    </source>
</evidence>
<evidence type="ECO:0000313" key="5">
    <source>
        <dbReference type="EMBL" id="MCZ4552222.1"/>
    </source>
</evidence>
<dbReference type="Gene3D" id="3.90.1300.10">
    <property type="entry name" value="Amidase signature (AS) domain"/>
    <property type="match status" value="1"/>
</dbReference>
<protein>
    <recommendedName>
        <fullName evidence="3">amidase</fullName>
        <ecNumber evidence="3">3.5.1.4</ecNumber>
    </recommendedName>
</protein>
<dbReference type="Proteomes" id="UP001067235">
    <property type="component" value="Unassembled WGS sequence"/>
</dbReference>
<dbReference type="EC" id="3.5.1.4" evidence="3"/>
<dbReference type="RefSeq" id="WP_301573010.1">
    <property type="nucleotide sequence ID" value="NZ_JAPWIE010000006.1"/>
</dbReference>
<name>A0ABT4MZ03_GORRU</name>
<dbReference type="InterPro" id="IPR023631">
    <property type="entry name" value="Amidase_dom"/>
</dbReference>
<dbReference type="PANTHER" id="PTHR11895:SF7">
    <property type="entry name" value="GLUTAMYL-TRNA(GLN) AMIDOTRANSFERASE SUBUNIT A, MITOCHONDRIAL"/>
    <property type="match status" value="1"/>
</dbReference>
<evidence type="ECO:0000256" key="1">
    <source>
        <dbReference type="ARBA" id="ARBA00001311"/>
    </source>
</evidence>
<comment type="caution">
    <text evidence="5">The sequence shown here is derived from an EMBL/GenBank/DDBJ whole genome shotgun (WGS) entry which is preliminary data.</text>
</comment>
<feature type="domain" description="Amidase" evidence="4">
    <location>
        <begin position="33"/>
        <end position="131"/>
    </location>
</feature>
<dbReference type="Pfam" id="PF01425">
    <property type="entry name" value="Amidase"/>
    <property type="match status" value="1"/>
</dbReference>
<dbReference type="InterPro" id="IPR036928">
    <property type="entry name" value="AS_sf"/>
</dbReference>
<proteinExistence type="inferred from homology"/>
<reference evidence="5" key="1">
    <citation type="submission" date="2022-12" db="EMBL/GenBank/DDBJ databases">
        <authorList>
            <person name="Krivoruchko A.V."/>
            <person name="Elkin A."/>
        </authorList>
    </citation>
    <scope>NUCLEOTIDE SEQUENCE</scope>
    <source>
        <strain evidence="5">IEGM 1388</strain>
    </source>
</reference>
<dbReference type="PANTHER" id="PTHR11895">
    <property type="entry name" value="TRANSAMIDASE"/>
    <property type="match status" value="1"/>
</dbReference>
<dbReference type="EMBL" id="JAPWIE010000006">
    <property type="protein sequence ID" value="MCZ4552222.1"/>
    <property type="molecule type" value="Genomic_DNA"/>
</dbReference>
<evidence type="ECO:0000256" key="2">
    <source>
        <dbReference type="ARBA" id="ARBA00009199"/>
    </source>
</evidence>
<comment type="catalytic activity">
    <reaction evidence="1">
        <text>a monocarboxylic acid amide + H2O = a monocarboxylate + NH4(+)</text>
        <dbReference type="Rhea" id="RHEA:12020"/>
        <dbReference type="ChEBI" id="CHEBI:15377"/>
        <dbReference type="ChEBI" id="CHEBI:28938"/>
        <dbReference type="ChEBI" id="CHEBI:35757"/>
        <dbReference type="ChEBI" id="CHEBI:83628"/>
        <dbReference type="EC" id="3.5.1.4"/>
    </reaction>
</comment>
<gene>
    <name evidence="5" type="ORF">O4213_19670</name>
</gene>
<evidence type="ECO:0000256" key="3">
    <source>
        <dbReference type="ARBA" id="ARBA00012922"/>
    </source>
</evidence>
<dbReference type="InterPro" id="IPR000120">
    <property type="entry name" value="Amidase"/>
</dbReference>
<dbReference type="SUPFAM" id="SSF75304">
    <property type="entry name" value="Amidase signature (AS) enzymes"/>
    <property type="match status" value="1"/>
</dbReference>
<accession>A0ABT4MZ03</accession>
<sequence>MSETDLVGMRKMLGEFGDQMSPHLVRMLESEWTAEDFTQANMWRKSVVNRMARFMTDYDVLVTPTASVAAFPVGIQGPEVIDGRHVADTAWQGFTYPANLTGQPAISVPVGVTGDRRPVGMQVLGRHLGDGVVVRTAGAWEAFGFGKLVAGNEIKRSFDSRVRAESMQRRWMIDG</sequence>
<organism evidence="5 6">
    <name type="scientific">Gordonia rubripertincta</name>
    <name type="common">Rhodococcus corallinus</name>
    <dbReference type="NCBI Taxonomy" id="36822"/>
    <lineage>
        <taxon>Bacteria</taxon>
        <taxon>Bacillati</taxon>
        <taxon>Actinomycetota</taxon>
        <taxon>Actinomycetes</taxon>
        <taxon>Mycobacteriales</taxon>
        <taxon>Gordoniaceae</taxon>
        <taxon>Gordonia</taxon>
    </lineage>
</organism>
<comment type="similarity">
    <text evidence="2">Belongs to the amidase family.</text>
</comment>
<keyword evidence="6" id="KW-1185">Reference proteome</keyword>